<dbReference type="InterPro" id="IPR042101">
    <property type="entry name" value="SRP54_N_sf"/>
</dbReference>
<keyword evidence="7" id="KW-0342">GTP-binding</keyword>
<dbReference type="InterPro" id="IPR027417">
    <property type="entry name" value="P-loop_NTPase"/>
</dbReference>
<evidence type="ECO:0000256" key="1">
    <source>
        <dbReference type="ARBA" id="ARBA00004413"/>
    </source>
</evidence>
<evidence type="ECO:0000259" key="10">
    <source>
        <dbReference type="PROSITE" id="PS00300"/>
    </source>
</evidence>
<feature type="domain" description="SRP54-type proteins GTP-binding" evidence="10">
    <location>
        <begin position="263"/>
        <end position="276"/>
    </location>
</feature>
<keyword evidence="4" id="KW-0963">Cytoplasm</keyword>
<evidence type="ECO:0000256" key="3">
    <source>
        <dbReference type="ARBA" id="ARBA00022475"/>
    </source>
</evidence>
<evidence type="ECO:0000313" key="12">
    <source>
        <dbReference type="Proteomes" id="UP000244890"/>
    </source>
</evidence>
<dbReference type="GO" id="GO:0005525">
    <property type="term" value="F:GTP binding"/>
    <property type="evidence" value="ECO:0007669"/>
    <property type="project" value="UniProtKB-KW"/>
</dbReference>
<proteinExistence type="inferred from homology"/>
<dbReference type="RefSeq" id="WP_108911787.1">
    <property type="nucleotide sequence ID" value="NZ_CP021886.1"/>
</dbReference>
<name>A0A2U8FFK8_9HELI</name>
<dbReference type="Proteomes" id="UP000244890">
    <property type="component" value="Chromosome"/>
</dbReference>
<dbReference type="SMART" id="SM00382">
    <property type="entry name" value="AAA"/>
    <property type="match status" value="1"/>
</dbReference>
<dbReference type="GO" id="GO:0005886">
    <property type="term" value="C:plasma membrane"/>
    <property type="evidence" value="ECO:0007669"/>
    <property type="project" value="UniProtKB-SubCell"/>
</dbReference>
<dbReference type="AlphaFoldDB" id="A0A2U8FFK8"/>
<dbReference type="InterPro" id="IPR004390">
    <property type="entry name" value="SR_rcpt_FtsY"/>
</dbReference>
<dbReference type="GO" id="GO:0005047">
    <property type="term" value="F:signal recognition particle binding"/>
    <property type="evidence" value="ECO:0007669"/>
    <property type="project" value="TreeGrafter"/>
</dbReference>
<keyword evidence="8" id="KW-0472">Membrane</keyword>
<dbReference type="KEGG" id="had:CDV25_00005"/>
<gene>
    <name evidence="11" type="ORF">CDV25_00005</name>
</gene>
<evidence type="ECO:0000256" key="6">
    <source>
        <dbReference type="ARBA" id="ARBA00022801"/>
    </source>
</evidence>
<dbReference type="SMART" id="SM00962">
    <property type="entry name" value="SRP54"/>
    <property type="match status" value="1"/>
</dbReference>
<dbReference type="Gene3D" id="1.20.120.140">
    <property type="entry name" value="Signal recognition particle SRP54, nucleotide-binding domain"/>
    <property type="match status" value="1"/>
</dbReference>
<dbReference type="Pfam" id="PF00448">
    <property type="entry name" value="SRP54"/>
    <property type="match status" value="1"/>
</dbReference>
<sequence length="295" mass="32183">MFGIFKKTLEKTTQNIKELLPKAQTKLAKEALEEILITADMDYDLVEMILSPLSQEISKNELEVALLRLFRGESYYDKVQIKSVNEKPCVDLIVGVNGAGKTTTIAKLANIYKKQGKSVILGAGDTFRAAAIEQLSLWANKLNIPIIASKIGHDPSAVAYDTITSAIAKKIDNVLLDTAGRLHNQTNLQNELQKILRICDKAKAGAPHRKILILDGTQGTSSLQQAKVFSQSLGGIDGVIITKLDGSSKGGAIFSIIHTLRTPILYIGTGESLEDIITFNENQYIQTILDSIFGD</sequence>
<dbReference type="Gene3D" id="3.40.50.300">
    <property type="entry name" value="P-loop containing nucleotide triphosphate hydrolases"/>
    <property type="match status" value="1"/>
</dbReference>
<evidence type="ECO:0000256" key="4">
    <source>
        <dbReference type="ARBA" id="ARBA00022490"/>
    </source>
</evidence>
<keyword evidence="5" id="KW-0547">Nucleotide-binding</keyword>
<dbReference type="PANTHER" id="PTHR43134:SF1">
    <property type="entry name" value="SIGNAL RECOGNITION PARTICLE RECEPTOR SUBUNIT ALPHA"/>
    <property type="match status" value="1"/>
</dbReference>
<dbReference type="SUPFAM" id="SSF52540">
    <property type="entry name" value="P-loop containing nucleoside triphosphate hydrolases"/>
    <property type="match status" value="1"/>
</dbReference>
<dbReference type="OrthoDB" id="9804720at2"/>
<dbReference type="SUPFAM" id="SSF47364">
    <property type="entry name" value="Domain of the SRP/SRP receptor G-proteins"/>
    <property type="match status" value="1"/>
</dbReference>
<evidence type="ECO:0000256" key="9">
    <source>
        <dbReference type="ARBA" id="ARBA00023170"/>
    </source>
</evidence>
<keyword evidence="3" id="KW-1003">Cell membrane</keyword>
<protein>
    <submittedName>
        <fullName evidence="11">Signal recognition particle-docking protein FtsY</fullName>
    </submittedName>
</protein>
<dbReference type="EMBL" id="CP021886">
    <property type="protein sequence ID" value="AWI35032.1"/>
    <property type="molecule type" value="Genomic_DNA"/>
</dbReference>
<dbReference type="InterPro" id="IPR003593">
    <property type="entry name" value="AAA+_ATPase"/>
</dbReference>
<dbReference type="InterPro" id="IPR036225">
    <property type="entry name" value="SRP/SRP_N"/>
</dbReference>
<evidence type="ECO:0000256" key="8">
    <source>
        <dbReference type="ARBA" id="ARBA00023136"/>
    </source>
</evidence>
<reference evidence="11 12" key="1">
    <citation type="submission" date="2017-06" db="EMBL/GenBank/DDBJ databases">
        <title>Complete genome of Helicobacter apodemus.</title>
        <authorList>
            <person name="Cho S."/>
        </authorList>
    </citation>
    <scope>NUCLEOTIDE SEQUENCE [LARGE SCALE GENOMIC DNA]</scope>
    <source>
        <strain evidence="12">SNUVETPUB-15-01</strain>
    </source>
</reference>
<organism evidence="11 12">
    <name type="scientific">Helicobacter apodemus</name>
    <dbReference type="NCBI Taxonomy" id="135569"/>
    <lineage>
        <taxon>Bacteria</taxon>
        <taxon>Pseudomonadati</taxon>
        <taxon>Campylobacterota</taxon>
        <taxon>Epsilonproteobacteria</taxon>
        <taxon>Campylobacterales</taxon>
        <taxon>Helicobacteraceae</taxon>
        <taxon>Helicobacter</taxon>
    </lineage>
</organism>
<dbReference type="PANTHER" id="PTHR43134">
    <property type="entry name" value="SIGNAL RECOGNITION PARTICLE RECEPTOR SUBUNIT ALPHA"/>
    <property type="match status" value="1"/>
</dbReference>
<dbReference type="GO" id="GO:0006614">
    <property type="term" value="P:SRP-dependent cotranslational protein targeting to membrane"/>
    <property type="evidence" value="ECO:0007669"/>
    <property type="project" value="InterPro"/>
</dbReference>
<dbReference type="FunFam" id="3.40.50.300:FF:000053">
    <property type="entry name" value="Signal recognition particle receptor FtsY"/>
    <property type="match status" value="1"/>
</dbReference>
<keyword evidence="9" id="KW-0675">Receptor</keyword>
<evidence type="ECO:0000313" key="11">
    <source>
        <dbReference type="EMBL" id="AWI35032.1"/>
    </source>
</evidence>
<comment type="subcellular location">
    <subcellularLocation>
        <location evidence="1">Cell membrane</location>
        <topology evidence="1">Peripheral membrane protein</topology>
        <orientation evidence="1">Cytoplasmic side</orientation>
    </subcellularLocation>
</comment>
<comment type="similarity">
    <text evidence="2">Belongs to the GTP-binding SRP family.</text>
</comment>
<dbReference type="NCBIfam" id="TIGR00064">
    <property type="entry name" value="ftsY"/>
    <property type="match status" value="1"/>
</dbReference>
<dbReference type="PROSITE" id="PS00300">
    <property type="entry name" value="SRP54"/>
    <property type="match status" value="1"/>
</dbReference>
<dbReference type="InterPro" id="IPR000897">
    <property type="entry name" value="SRP54_GTPase_dom"/>
</dbReference>
<evidence type="ECO:0000256" key="5">
    <source>
        <dbReference type="ARBA" id="ARBA00022741"/>
    </source>
</evidence>
<evidence type="ECO:0000256" key="7">
    <source>
        <dbReference type="ARBA" id="ARBA00023134"/>
    </source>
</evidence>
<keyword evidence="6" id="KW-0378">Hydrolase</keyword>
<dbReference type="GO" id="GO:0003924">
    <property type="term" value="F:GTPase activity"/>
    <property type="evidence" value="ECO:0007669"/>
    <property type="project" value="TreeGrafter"/>
</dbReference>
<evidence type="ECO:0000256" key="2">
    <source>
        <dbReference type="ARBA" id="ARBA00008531"/>
    </source>
</evidence>
<accession>A0A2U8FFK8</accession>